<dbReference type="OrthoDB" id="5722111at2"/>
<gene>
    <name evidence="6" type="ORF">C6Y40_01140</name>
    <name evidence="5" type="ORF">C6Y40_04555</name>
    <name evidence="4" type="ORF">C6Y40_11355</name>
    <name evidence="3" type="ORF">C6Y40_19690</name>
    <name evidence="2" type="ORF">C6Y40_22755</name>
</gene>
<dbReference type="Pfam" id="PF13817">
    <property type="entry name" value="DDE_Tnp_IS66_C"/>
    <property type="match status" value="1"/>
</dbReference>
<proteinExistence type="predicted"/>
<keyword evidence="7" id="KW-1185">Reference proteome</keyword>
<dbReference type="RefSeq" id="WP_146129465.1">
    <property type="nucleotide sequence ID" value="NZ_PVNP01000008.1"/>
</dbReference>
<dbReference type="Proteomes" id="UP000238949">
    <property type="component" value="Unassembled WGS sequence"/>
</dbReference>
<dbReference type="EMBL" id="PVNP01000112">
    <property type="protein sequence ID" value="PRO73504.1"/>
    <property type="molecule type" value="Genomic_DNA"/>
</dbReference>
<feature type="domain" description="Transposase IS66 C-terminal" evidence="1">
    <location>
        <begin position="2"/>
        <end position="38"/>
    </location>
</feature>
<reference evidence="3" key="1">
    <citation type="journal article" date="2018" name="Int. J. Syst. Evol. Microbiol.">
        <title>Alteromonas alba sp. nov., a marine bacterium isolated from the seawater of the West Pacific Ocean.</title>
        <authorList>
            <person name="Sun C."/>
            <person name="Wu Y.-H."/>
            <person name="Xamxidin M."/>
            <person name="Cheng H."/>
            <person name="Xu X.-W."/>
        </authorList>
    </citation>
    <scope>NUCLEOTIDE SEQUENCE [LARGE SCALE GENOMIC DNA]</scope>
    <source>
        <strain evidence="3">190</strain>
    </source>
</reference>
<evidence type="ECO:0000313" key="2">
    <source>
        <dbReference type="EMBL" id="PRO71277.1"/>
    </source>
</evidence>
<evidence type="ECO:0000313" key="7">
    <source>
        <dbReference type="Proteomes" id="UP000238949"/>
    </source>
</evidence>
<evidence type="ECO:0000313" key="6">
    <source>
        <dbReference type="EMBL" id="PRO75442.1"/>
    </source>
</evidence>
<dbReference type="InterPro" id="IPR039552">
    <property type="entry name" value="IS66_C"/>
</dbReference>
<accession>A0A2S9V666</accession>
<dbReference type="EMBL" id="PVNP01000035">
    <property type="protein sequence ID" value="PRO74780.1"/>
    <property type="molecule type" value="Genomic_DNA"/>
</dbReference>
<comment type="caution">
    <text evidence="3">The sequence shown here is derived from an EMBL/GenBank/DDBJ whole genome shotgun (WGS) entry which is preliminary data.</text>
</comment>
<reference evidence="7" key="2">
    <citation type="journal article" date="2020" name="Int. J. Syst. Evol. Microbiol.">
        <title>Alteromonas alba sp. nov., a marine bacterium isolated from the seawater of the West Pacific Ocean.</title>
        <authorList>
            <person name="Sun C."/>
            <person name="Wu Y.-H."/>
            <person name="Xamxidin M."/>
            <person name="Cheng H."/>
            <person name="Xu X.-W."/>
        </authorList>
    </citation>
    <scope>NUCLEOTIDE SEQUENCE [LARGE SCALE GENOMIC DNA]</scope>
    <source>
        <strain evidence="7">190</strain>
    </source>
</reference>
<evidence type="ECO:0000313" key="5">
    <source>
        <dbReference type="EMBL" id="PRO74780.1"/>
    </source>
</evidence>
<feature type="non-terminal residue" evidence="3">
    <location>
        <position position="1"/>
    </location>
</feature>
<dbReference type="EMBL" id="PVNP01000008">
    <property type="protein sequence ID" value="PRO75442.1"/>
    <property type="molecule type" value="Genomic_DNA"/>
</dbReference>
<evidence type="ECO:0000313" key="3">
    <source>
        <dbReference type="EMBL" id="PRO71948.1"/>
    </source>
</evidence>
<evidence type="ECO:0000259" key="1">
    <source>
        <dbReference type="Pfam" id="PF13817"/>
    </source>
</evidence>
<organism evidence="3 7">
    <name type="scientific">Alteromonas alba</name>
    <dbReference type="NCBI Taxonomy" id="2079529"/>
    <lineage>
        <taxon>Bacteria</taxon>
        <taxon>Pseudomonadati</taxon>
        <taxon>Pseudomonadota</taxon>
        <taxon>Gammaproteobacteria</taxon>
        <taxon>Alteromonadales</taxon>
        <taxon>Alteromonadaceae</taxon>
        <taxon>Alteromonas/Salinimonas group</taxon>
        <taxon>Alteromonas</taxon>
    </lineage>
</organism>
<name>A0A2S9V666_9ALTE</name>
<dbReference type="AlphaFoldDB" id="A0A2S9V666"/>
<dbReference type="EMBL" id="PVNP01000210">
    <property type="protein sequence ID" value="PRO71277.1"/>
    <property type="molecule type" value="Genomic_DNA"/>
</dbReference>
<evidence type="ECO:0000313" key="4">
    <source>
        <dbReference type="EMBL" id="PRO73504.1"/>
    </source>
</evidence>
<protein>
    <submittedName>
        <fullName evidence="3">IS66 family transposase</fullName>
    </submittedName>
</protein>
<sequence length="58" mass="6710">QSLMVTCRLQGVNPYHYLVDVLQRVALHPAKDVLDLTPRVWKERFADKKLTSDLDKMG</sequence>
<dbReference type="EMBL" id="PVNP01000196">
    <property type="protein sequence ID" value="PRO71948.1"/>
    <property type="molecule type" value="Genomic_DNA"/>
</dbReference>